<sequence>MELTNIQRAIVGNGVGDGTPVYELPSWTLLVLLVDLIILVPVYLVVSLLLILALLHFFFLRHDLFSGALLVCRRRLHTALGKPTDESLLKLNYTFKAVYPVFAMVENENPPAYEPVASLDEESPAAASEISQPQKPAVGDSRAVTSSMRAINRLLRASGGFFANFRGLSCALAQSVTTSALMSVFAGALGRRFTPVANLLAALALVQLSTAWVHIVISEPSPSHFWQRLPPFKRTFHATWRPVTCYWFAAELSRWIPLGLAAAMGLRIPNMNGCKHLNMDELNGAFVAKGAVIMLITVVCSLFVMIPANVILVRVQASLLPVDADTTIPFDRSFGGKVEPVVVSGVGYVSMTDAWATFSKAAWRRLLLLYVKIFFVTMTSLLLIATLLVPQAIMLARHSTRVD</sequence>
<dbReference type="GeneID" id="63713085"/>
<comment type="caution">
    <text evidence="2">The sequence shown here is derived from an EMBL/GenBank/DDBJ whole genome shotgun (WGS) entry which is preliminary data.</text>
</comment>
<dbReference type="STRING" id="98403.A0A151GQN8"/>
<keyword evidence="1" id="KW-0812">Transmembrane</keyword>
<dbReference type="EMBL" id="LAYC01000001">
    <property type="protein sequence ID" value="KYK59312.1"/>
    <property type="molecule type" value="Genomic_DNA"/>
</dbReference>
<dbReference type="AlphaFoldDB" id="A0A151GQN8"/>
<reference evidence="2 3" key="1">
    <citation type="journal article" date="2016" name="Sci. Rep.">
        <title>Insights into Adaptations to a Near-Obligate Nematode Endoparasitic Lifestyle from the Finished Genome of Drechmeria coniospora.</title>
        <authorList>
            <person name="Zhang L."/>
            <person name="Zhou Z."/>
            <person name="Guo Q."/>
            <person name="Fokkens L."/>
            <person name="Miskei M."/>
            <person name="Pocsi I."/>
            <person name="Zhang W."/>
            <person name="Chen M."/>
            <person name="Wang L."/>
            <person name="Sun Y."/>
            <person name="Donzelli B.G."/>
            <person name="Gibson D.M."/>
            <person name="Nelson D.R."/>
            <person name="Luo J.G."/>
            <person name="Rep M."/>
            <person name="Liu H."/>
            <person name="Yang S."/>
            <person name="Wang J."/>
            <person name="Krasnoff S.B."/>
            <person name="Xu Y."/>
            <person name="Molnar I."/>
            <person name="Lin M."/>
        </authorList>
    </citation>
    <scope>NUCLEOTIDE SEQUENCE [LARGE SCALE GENOMIC DNA]</scope>
    <source>
        <strain evidence="2 3">ARSEF 6962</strain>
    </source>
</reference>
<feature type="transmembrane region" description="Helical" evidence="1">
    <location>
        <begin position="27"/>
        <end position="60"/>
    </location>
</feature>
<feature type="transmembrane region" description="Helical" evidence="1">
    <location>
        <begin position="367"/>
        <end position="389"/>
    </location>
</feature>
<feature type="transmembrane region" description="Helical" evidence="1">
    <location>
        <begin position="286"/>
        <end position="312"/>
    </location>
</feature>
<feature type="transmembrane region" description="Helical" evidence="1">
    <location>
        <begin position="196"/>
        <end position="217"/>
    </location>
</feature>
<keyword evidence="3" id="KW-1185">Reference proteome</keyword>
<accession>A0A151GQN8</accession>
<evidence type="ECO:0008006" key="4">
    <source>
        <dbReference type="Google" id="ProtNLM"/>
    </source>
</evidence>
<proteinExistence type="predicted"/>
<keyword evidence="1" id="KW-1133">Transmembrane helix</keyword>
<evidence type="ECO:0000313" key="3">
    <source>
        <dbReference type="Proteomes" id="UP000076580"/>
    </source>
</evidence>
<evidence type="ECO:0000313" key="2">
    <source>
        <dbReference type="EMBL" id="KYK59312.1"/>
    </source>
</evidence>
<dbReference type="RefSeq" id="XP_040658664.1">
    <property type="nucleotide sequence ID" value="XM_040797781.1"/>
</dbReference>
<keyword evidence="1" id="KW-0472">Membrane</keyword>
<dbReference type="Proteomes" id="UP000076580">
    <property type="component" value="Chromosome 01"/>
</dbReference>
<name>A0A151GQN8_DRECN</name>
<evidence type="ECO:0000256" key="1">
    <source>
        <dbReference type="SAM" id="Phobius"/>
    </source>
</evidence>
<organism evidence="2 3">
    <name type="scientific">Drechmeria coniospora</name>
    <name type="common">Nematophagous fungus</name>
    <name type="synonym">Meria coniospora</name>
    <dbReference type="NCBI Taxonomy" id="98403"/>
    <lineage>
        <taxon>Eukaryota</taxon>
        <taxon>Fungi</taxon>
        <taxon>Dikarya</taxon>
        <taxon>Ascomycota</taxon>
        <taxon>Pezizomycotina</taxon>
        <taxon>Sordariomycetes</taxon>
        <taxon>Hypocreomycetidae</taxon>
        <taxon>Hypocreales</taxon>
        <taxon>Ophiocordycipitaceae</taxon>
        <taxon>Drechmeria</taxon>
    </lineage>
</organism>
<dbReference type="InParanoid" id="A0A151GQN8"/>
<gene>
    <name evidence="2" type="ORF">DCS_00442</name>
</gene>
<protein>
    <recommendedName>
        <fullName evidence="4">Ubiquitin carrier protein</fullName>
    </recommendedName>
</protein>